<evidence type="ECO:0000313" key="3">
    <source>
        <dbReference type="Proteomes" id="UP000692954"/>
    </source>
</evidence>
<dbReference type="EMBL" id="CAJJDN010000099">
    <property type="protein sequence ID" value="CAD8111792.1"/>
    <property type="molecule type" value="Genomic_DNA"/>
</dbReference>
<keyword evidence="1" id="KW-0175">Coiled coil</keyword>
<comment type="caution">
    <text evidence="2">The sequence shown here is derived from an EMBL/GenBank/DDBJ whole genome shotgun (WGS) entry which is preliminary data.</text>
</comment>
<name>A0A8S1Q8E3_9CILI</name>
<evidence type="ECO:0000256" key="1">
    <source>
        <dbReference type="SAM" id="Coils"/>
    </source>
</evidence>
<organism evidence="2 3">
    <name type="scientific">Paramecium sonneborni</name>
    <dbReference type="NCBI Taxonomy" id="65129"/>
    <lineage>
        <taxon>Eukaryota</taxon>
        <taxon>Sar</taxon>
        <taxon>Alveolata</taxon>
        <taxon>Ciliophora</taxon>
        <taxon>Intramacronucleata</taxon>
        <taxon>Oligohymenophorea</taxon>
        <taxon>Peniculida</taxon>
        <taxon>Parameciidae</taxon>
        <taxon>Paramecium</taxon>
    </lineage>
</organism>
<keyword evidence="3" id="KW-1185">Reference proteome</keyword>
<dbReference type="AlphaFoldDB" id="A0A8S1Q8E3"/>
<accession>A0A8S1Q8E3</accession>
<dbReference type="Proteomes" id="UP000692954">
    <property type="component" value="Unassembled WGS sequence"/>
</dbReference>
<proteinExistence type="predicted"/>
<reference evidence="2" key="1">
    <citation type="submission" date="2021-01" db="EMBL/GenBank/DDBJ databases">
        <authorList>
            <consortium name="Genoscope - CEA"/>
            <person name="William W."/>
        </authorList>
    </citation>
    <scope>NUCLEOTIDE SEQUENCE</scope>
</reference>
<evidence type="ECO:0000313" key="2">
    <source>
        <dbReference type="EMBL" id="CAD8111792.1"/>
    </source>
</evidence>
<dbReference type="OrthoDB" id="10426547at2759"/>
<protein>
    <submittedName>
        <fullName evidence="2">Uncharacterized protein</fullName>
    </submittedName>
</protein>
<feature type="coiled-coil region" evidence="1">
    <location>
        <begin position="24"/>
        <end position="51"/>
    </location>
</feature>
<gene>
    <name evidence="2" type="ORF">PSON_ATCC_30995.1.T0990060</name>
</gene>
<sequence length="97" mass="11756">MDYKEIKSNKYYRSNRFDKEIREKAKKQLEQKEVEQTKNNLRKKIKSLEDVCRRNKSGKGDRQIFNGNGLKFDYMANDRPVNKVLKRMDKQQINEQI</sequence>